<reference evidence="1" key="1">
    <citation type="submission" date="2020-07" db="EMBL/GenBank/DDBJ databases">
        <title>Multicomponent nature underlies the extraordinary mechanical properties of spider dragline silk.</title>
        <authorList>
            <person name="Kono N."/>
            <person name="Nakamura H."/>
            <person name="Mori M."/>
            <person name="Yoshida Y."/>
            <person name="Ohtoshi R."/>
            <person name="Malay A.D."/>
            <person name="Moran D.A.P."/>
            <person name="Tomita M."/>
            <person name="Numata K."/>
            <person name="Arakawa K."/>
        </authorList>
    </citation>
    <scope>NUCLEOTIDE SEQUENCE</scope>
</reference>
<comment type="caution">
    <text evidence="1">The sequence shown here is derived from an EMBL/GenBank/DDBJ whole genome shotgun (WGS) entry which is preliminary data.</text>
</comment>
<dbReference type="Proteomes" id="UP000887116">
    <property type="component" value="Unassembled WGS sequence"/>
</dbReference>
<accession>A0A8X6GA79</accession>
<evidence type="ECO:0000313" key="1">
    <source>
        <dbReference type="EMBL" id="GFQ78013.1"/>
    </source>
</evidence>
<gene>
    <name evidence="1" type="ORF">TNCT_517751</name>
</gene>
<protein>
    <submittedName>
        <fullName evidence="1">Uncharacterized protein</fullName>
    </submittedName>
</protein>
<organism evidence="1 2">
    <name type="scientific">Trichonephila clavata</name>
    <name type="common">Joro spider</name>
    <name type="synonym">Nephila clavata</name>
    <dbReference type="NCBI Taxonomy" id="2740835"/>
    <lineage>
        <taxon>Eukaryota</taxon>
        <taxon>Metazoa</taxon>
        <taxon>Ecdysozoa</taxon>
        <taxon>Arthropoda</taxon>
        <taxon>Chelicerata</taxon>
        <taxon>Arachnida</taxon>
        <taxon>Araneae</taxon>
        <taxon>Araneomorphae</taxon>
        <taxon>Entelegynae</taxon>
        <taxon>Araneoidea</taxon>
        <taxon>Nephilidae</taxon>
        <taxon>Trichonephila</taxon>
    </lineage>
</organism>
<dbReference type="AlphaFoldDB" id="A0A8X6GA79"/>
<dbReference type="EMBL" id="BMAO01011960">
    <property type="protein sequence ID" value="GFQ78013.1"/>
    <property type="molecule type" value="Genomic_DNA"/>
</dbReference>
<sequence length="92" mass="11136">MGMALPEQMGRYCSFLFHLPNEFPFPFCHLWKRTVPLRISNLGSSAVDWWRRIEWFYHVRTVRYLYLIASTLFITMTNNLDTLLARTLFFRI</sequence>
<proteinExistence type="predicted"/>
<keyword evidence="2" id="KW-1185">Reference proteome</keyword>
<name>A0A8X6GA79_TRICU</name>
<evidence type="ECO:0000313" key="2">
    <source>
        <dbReference type="Proteomes" id="UP000887116"/>
    </source>
</evidence>